<dbReference type="InterPro" id="IPR000182">
    <property type="entry name" value="GNAT_dom"/>
</dbReference>
<sequence length="364" mass="41000">MSTLADIRVYDTLQQLPSPLQALCKDDEATSFFLSHAWFDNLSRTGLDAAMQTRVYAIAAPSGDPLMLLPMCHAKLSARSGTRRLQSLSNYYSSLYAPLATSQAALDALPRLAGFIAAERPRWDIVDFRPLAGDSTLTATLEQALRSAGMAVQRYFCFGNWYLPVEGRTFQQYFDTLPSRLRNTVRRRSNQLAAAHALDIRILQTVEDIDEGIRAYSSVYAASWKQSEPHPDFMPSLIRLCAVRGWLRLGVAYIDGEPAAAQLWIVQNRTASIYKLAYDERFAKLSVGSVLTSRLMQHVIDVDAVAEVDYLTGDEVYKRDWMSHRRERWGVMAYNLRTWRGRLAAALNLGKSAIKRLRRALPLG</sequence>
<organism evidence="2 3">
    <name type="scientific">Noviherbaspirillum humi</name>
    <dbReference type="NCBI Taxonomy" id="1688639"/>
    <lineage>
        <taxon>Bacteria</taxon>
        <taxon>Pseudomonadati</taxon>
        <taxon>Pseudomonadota</taxon>
        <taxon>Betaproteobacteria</taxon>
        <taxon>Burkholderiales</taxon>
        <taxon>Oxalobacteraceae</taxon>
        <taxon>Noviherbaspirillum</taxon>
    </lineage>
</organism>
<proteinExistence type="predicted"/>
<protein>
    <submittedName>
        <fullName evidence="2">Acetyltransferase involved in cellulose biosynthesis, CelD/BcsL family</fullName>
    </submittedName>
</protein>
<accession>A0A239HL24</accession>
<name>A0A239HL24_9BURK</name>
<evidence type="ECO:0000259" key="1">
    <source>
        <dbReference type="PROSITE" id="PS51186"/>
    </source>
</evidence>
<reference evidence="2 3" key="1">
    <citation type="submission" date="2017-06" db="EMBL/GenBank/DDBJ databases">
        <authorList>
            <person name="Kim H.J."/>
            <person name="Triplett B.A."/>
        </authorList>
    </citation>
    <scope>NUCLEOTIDE SEQUENCE [LARGE SCALE GENOMIC DNA]</scope>
    <source>
        <strain evidence="2 3">U15</strain>
    </source>
</reference>
<feature type="domain" description="N-acetyltransferase" evidence="1">
    <location>
        <begin position="198"/>
        <end position="364"/>
    </location>
</feature>
<gene>
    <name evidence="2" type="ORF">SAMN06265795_10744</name>
</gene>
<dbReference type="RefSeq" id="WP_089399640.1">
    <property type="nucleotide sequence ID" value="NZ_FZOT01000007.1"/>
</dbReference>
<dbReference type="OrthoDB" id="4349922at2"/>
<dbReference type="Proteomes" id="UP000198284">
    <property type="component" value="Unassembled WGS sequence"/>
</dbReference>
<dbReference type="EMBL" id="FZOT01000007">
    <property type="protein sequence ID" value="SNS82012.1"/>
    <property type="molecule type" value="Genomic_DNA"/>
</dbReference>
<dbReference type="SUPFAM" id="SSF55729">
    <property type="entry name" value="Acyl-CoA N-acyltransferases (Nat)"/>
    <property type="match status" value="1"/>
</dbReference>
<dbReference type="Gene3D" id="3.40.630.30">
    <property type="match status" value="1"/>
</dbReference>
<dbReference type="GO" id="GO:0016747">
    <property type="term" value="F:acyltransferase activity, transferring groups other than amino-acyl groups"/>
    <property type="evidence" value="ECO:0007669"/>
    <property type="project" value="InterPro"/>
</dbReference>
<dbReference type="Pfam" id="PF13480">
    <property type="entry name" value="Acetyltransf_6"/>
    <property type="match status" value="1"/>
</dbReference>
<evidence type="ECO:0000313" key="3">
    <source>
        <dbReference type="Proteomes" id="UP000198284"/>
    </source>
</evidence>
<dbReference type="InterPro" id="IPR016181">
    <property type="entry name" value="Acyl_CoA_acyltransferase"/>
</dbReference>
<dbReference type="PROSITE" id="PS51186">
    <property type="entry name" value="GNAT"/>
    <property type="match status" value="1"/>
</dbReference>
<dbReference type="InterPro" id="IPR038740">
    <property type="entry name" value="BioF2-like_GNAT_dom"/>
</dbReference>
<keyword evidence="2" id="KW-0808">Transferase</keyword>
<keyword evidence="3" id="KW-1185">Reference proteome</keyword>
<dbReference type="AlphaFoldDB" id="A0A239HL24"/>
<evidence type="ECO:0000313" key="2">
    <source>
        <dbReference type="EMBL" id="SNS82012.1"/>
    </source>
</evidence>